<gene>
    <name evidence="1" type="ORF">ADL17_16785</name>
</gene>
<protein>
    <submittedName>
        <fullName evidence="1">Isomerase</fullName>
    </submittedName>
</protein>
<dbReference type="OMA" id="DGHHAGA"/>
<dbReference type="Proteomes" id="UP000053246">
    <property type="component" value="Unassembled WGS sequence"/>
</dbReference>
<keyword evidence="1" id="KW-0413">Isomerase</keyword>
<sequence length="130" mass="14634">MTSEAYEDTVERYVRFWNTGQPEEQRRLAADTFTEEVSCHALVGVLTGVQALIDFRGQFTQHVGVAVFQRRAAPQIHHDRARLMWEIELDGGRSFAAGTDVLVFDADGRISSVTTFLDRAPEGFDPHAEH</sequence>
<name>A0A9X0LC93_9ACTN</name>
<dbReference type="SUPFAM" id="SSF54427">
    <property type="entry name" value="NTF2-like"/>
    <property type="match status" value="1"/>
</dbReference>
<dbReference type="Gene3D" id="3.10.450.50">
    <property type="match status" value="1"/>
</dbReference>
<keyword evidence="2" id="KW-1185">Reference proteome</keyword>
<dbReference type="GO" id="GO:0016853">
    <property type="term" value="F:isomerase activity"/>
    <property type="evidence" value="ECO:0007669"/>
    <property type="project" value="UniProtKB-KW"/>
</dbReference>
<reference evidence="1 2" key="1">
    <citation type="submission" date="2015-10" db="EMBL/GenBank/DDBJ databases">
        <authorList>
            <person name="Ju K.-S."/>
            <person name="Doroghazi J.R."/>
            <person name="Metcalf W.W."/>
        </authorList>
    </citation>
    <scope>NUCLEOTIDE SEQUENCE [LARGE SCALE GENOMIC DNA]</scope>
    <source>
        <strain evidence="1 2">NRRL B-24793</strain>
    </source>
</reference>
<dbReference type="RefSeq" id="WP_013734069.1">
    <property type="nucleotide sequence ID" value="NZ_LMWI01000002.1"/>
</dbReference>
<comment type="caution">
    <text evidence="1">The sequence shown here is derived from an EMBL/GenBank/DDBJ whole genome shotgun (WGS) entry which is preliminary data.</text>
</comment>
<evidence type="ECO:0000313" key="2">
    <source>
        <dbReference type="Proteomes" id="UP000053246"/>
    </source>
</evidence>
<evidence type="ECO:0000313" key="1">
    <source>
        <dbReference type="EMBL" id="KUJ44800.1"/>
    </source>
</evidence>
<dbReference type="InterPro" id="IPR032710">
    <property type="entry name" value="NTF2-like_dom_sf"/>
</dbReference>
<proteinExistence type="predicted"/>
<organism evidence="1 2">
    <name type="scientific">Micromonospora maris</name>
    <dbReference type="NCBI Taxonomy" id="1003110"/>
    <lineage>
        <taxon>Bacteria</taxon>
        <taxon>Bacillati</taxon>
        <taxon>Actinomycetota</taxon>
        <taxon>Actinomycetes</taxon>
        <taxon>Micromonosporales</taxon>
        <taxon>Micromonosporaceae</taxon>
        <taxon>Micromonospora</taxon>
    </lineage>
</organism>
<dbReference type="AlphaFoldDB" id="A0A9X0LC93"/>
<accession>A0A9X0LC93</accession>
<dbReference type="EMBL" id="LMWI01000002">
    <property type="protein sequence ID" value="KUJ44800.1"/>
    <property type="molecule type" value="Genomic_DNA"/>
</dbReference>